<reference evidence="2 3" key="2">
    <citation type="submission" date="2017-06" db="EMBL/GenBank/DDBJ databases">
        <authorList>
            <person name="Varghese N."/>
            <person name="Submissions S."/>
        </authorList>
    </citation>
    <scope>NUCLEOTIDE SEQUENCE [LARGE SCALE GENOMIC DNA]</scope>
    <source>
        <strain evidence="2 3">RLD-1</strain>
    </source>
</reference>
<protein>
    <submittedName>
        <fullName evidence="1">Uncharacterized protein</fullName>
    </submittedName>
</protein>
<evidence type="ECO:0000313" key="4">
    <source>
        <dbReference type="Proteomes" id="UP000199693"/>
    </source>
</evidence>
<dbReference type="AlphaFoldDB" id="A0A239NC62"/>
<name>A0A239NC62_9PSED</name>
<organism evidence="1 4">
    <name type="scientific">Pseudomonas delhiensis</name>
    <dbReference type="NCBI Taxonomy" id="366289"/>
    <lineage>
        <taxon>Bacteria</taxon>
        <taxon>Pseudomonadati</taxon>
        <taxon>Pseudomonadota</taxon>
        <taxon>Gammaproteobacteria</taxon>
        <taxon>Pseudomonadales</taxon>
        <taxon>Pseudomonadaceae</taxon>
        <taxon>Pseudomonas</taxon>
    </lineage>
</organism>
<evidence type="ECO:0000313" key="1">
    <source>
        <dbReference type="EMBL" id="SDK67749.1"/>
    </source>
</evidence>
<gene>
    <name evidence="1" type="ORF">SAMN05216189_10478</name>
    <name evidence="2" type="ORF">SAMN06295949_1428</name>
</gene>
<reference evidence="1 4" key="1">
    <citation type="submission" date="2016-10" db="EMBL/GenBank/DDBJ databases">
        <authorList>
            <person name="de Groot N.N."/>
        </authorList>
    </citation>
    <scope>NUCLEOTIDE SEQUENCE [LARGE SCALE GENOMIC DNA]</scope>
    <source>
        <strain evidence="1 4">CCM 7361</strain>
    </source>
</reference>
<dbReference type="Proteomes" id="UP000198309">
    <property type="component" value="Unassembled WGS sequence"/>
</dbReference>
<sequence>MSDHPVMSPPLAARLAELKECGMDLQVVIAKPDYLTVLVRNGDPDPFLVTISIDSLPKITH</sequence>
<evidence type="ECO:0000313" key="2">
    <source>
        <dbReference type="EMBL" id="SNT52557.1"/>
    </source>
</evidence>
<dbReference type="RefSeq" id="WP_139210252.1">
    <property type="nucleotide sequence ID" value="NZ_FNEC01000047.1"/>
</dbReference>
<dbReference type="Proteomes" id="UP000199693">
    <property type="component" value="Unassembled WGS sequence"/>
</dbReference>
<evidence type="ECO:0000313" key="3">
    <source>
        <dbReference type="Proteomes" id="UP000198309"/>
    </source>
</evidence>
<keyword evidence="3" id="KW-1185">Reference proteome</keyword>
<dbReference type="EMBL" id="FNEC01000047">
    <property type="protein sequence ID" value="SDK67749.1"/>
    <property type="molecule type" value="Genomic_DNA"/>
</dbReference>
<accession>A0A239NC62</accession>
<dbReference type="EMBL" id="FZPC01000042">
    <property type="protein sequence ID" value="SNT52557.1"/>
    <property type="molecule type" value="Genomic_DNA"/>
</dbReference>
<proteinExistence type="predicted"/>